<name>A0ABT8JQS0_9BACL</name>
<sequence length="268" mass="31727">MVKWNHLILEVIAMVPHDDLRKFAIEISENLLKIRDAFLPYQQFQESLVSAISNLKFPKIEFPEFEIDWERIESLIKYNSSHGWTLSGEMDTNFYLDQALLGLEQVMIDALFFKYFESDSKKNYYSTKSTIIGEIDKQWKSVLIDCFELYEQDKYRVIIPMLISIIEGQVSGIAKSPEVGTRLLRVWRKQITSQEERMMIIVSYSLNEFLASKIFVRREFHEERGTTINRNWVLHGRDNPEYWTRVDALKLINVISTLQYIKEFNSVE</sequence>
<proteinExistence type="predicted"/>
<accession>A0ABT8JQS0</accession>
<dbReference type="RefSeq" id="WP_301242908.1">
    <property type="nucleotide sequence ID" value="NZ_JAROCC010000005.1"/>
</dbReference>
<organism evidence="1 2">
    <name type="scientific">Sporosarcina highlanderae</name>
    <dbReference type="NCBI Taxonomy" id="3035916"/>
    <lineage>
        <taxon>Bacteria</taxon>
        <taxon>Bacillati</taxon>
        <taxon>Bacillota</taxon>
        <taxon>Bacilli</taxon>
        <taxon>Bacillales</taxon>
        <taxon>Caryophanaceae</taxon>
        <taxon>Sporosarcina</taxon>
    </lineage>
</organism>
<evidence type="ECO:0000313" key="1">
    <source>
        <dbReference type="EMBL" id="MDN4607362.1"/>
    </source>
</evidence>
<dbReference type="Proteomes" id="UP001175097">
    <property type="component" value="Unassembled WGS sequence"/>
</dbReference>
<dbReference type="EMBL" id="JAROCC010000005">
    <property type="protein sequence ID" value="MDN4607362.1"/>
    <property type="molecule type" value="Genomic_DNA"/>
</dbReference>
<gene>
    <name evidence="1" type="ORF">P5G49_07680</name>
</gene>
<keyword evidence="2" id="KW-1185">Reference proteome</keyword>
<protein>
    <submittedName>
        <fullName evidence="1">Uncharacterized protein</fullName>
    </submittedName>
</protein>
<comment type="caution">
    <text evidence="1">The sequence shown here is derived from an EMBL/GenBank/DDBJ whole genome shotgun (WGS) entry which is preliminary data.</text>
</comment>
<reference evidence="1" key="1">
    <citation type="submission" date="2023-03" db="EMBL/GenBank/DDBJ databases">
        <title>MT1 and MT2 Draft Genomes of Novel Species.</title>
        <authorList>
            <person name="Venkateswaran K."/>
        </authorList>
    </citation>
    <scope>NUCLEOTIDE SEQUENCE</scope>
    <source>
        <strain evidence="1">F6_3S_P_2</strain>
    </source>
</reference>
<evidence type="ECO:0000313" key="2">
    <source>
        <dbReference type="Proteomes" id="UP001175097"/>
    </source>
</evidence>